<evidence type="ECO:0008006" key="3">
    <source>
        <dbReference type="Google" id="ProtNLM"/>
    </source>
</evidence>
<evidence type="ECO:0000313" key="2">
    <source>
        <dbReference type="EMBL" id="CEA02512.1"/>
    </source>
</evidence>
<keyword evidence="1" id="KW-0732">Signal</keyword>
<dbReference type="Pfam" id="PF07044">
    <property type="entry name" value="DUF1329"/>
    <property type="match status" value="1"/>
</dbReference>
<gene>
    <name evidence="2" type="ORF">BN1049_00776</name>
</gene>
<dbReference type="PATRIC" id="fig|1461581.3.peg.759"/>
<evidence type="ECO:0000256" key="1">
    <source>
        <dbReference type="SAM" id="SignalP"/>
    </source>
</evidence>
<dbReference type="EMBL" id="LK391969">
    <property type="protein sequence ID" value="CEF25857.1"/>
    <property type="molecule type" value="Genomic_DNA"/>
</dbReference>
<dbReference type="CDD" id="cd16329">
    <property type="entry name" value="LolA_like"/>
    <property type="match status" value="1"/>
</dbReference>
<organism evidence="2">
    <name type="scientific">Pseudomonas saudimassiliensis</name>
    <dbReference type="NCBI Taxonomy" id="1461581"/>
    <lineage>
        <taxon>Bacteria</taxon>
        <taxon>Pseudomonadati</taxon>
        <taxon>Pseudomonadota</taxon>
        <taxon>Gammaproteobacteria</taxon>
        <taxon>Pseudomonadales</taxon>
        <taxon>Pseudomonadaceae</taxon>
        <taxon>Pseudomonas</taxon>
    </lineage>
</organism>
<dbReference type="Gene3D" id="2.50.20.10">
    <property type="entry name" value="Lipoprotein localisation LolA/LolB/LppX"/>
    <property type="match status" value="1"/>
</dbReference>
<dbReference type="OrthoDB" id="6751304at2"/>
<dbReference type="AlphaFoldDB" id="A0A078MAR0"/>
<feature type="signal peptide" evidence="1">
    <location>
        <begin position="1"/>
        <end position="25"/>
    </location>
</feature>
<accession>A0A078MAR0</accession>
<sequence length="459" mass="51411">MRMIKPLGAAVVAANMLLGAGLAHAAATPEEIARLGKDLTCVGAEKAANADGSITAWTGKWLGVPDHMEAPIPGQHPVDPYPDDQPLFTITAANMAEHAERLSAGQKALFETYPDTFAIPVYETRRDFRFPDSVCEATLENAKSAKVVSDGEGVEGTTGGILFPFPKTGLELMWTSSFFTYRPWTEELVSDNAYVLSNGRITWGQVASKNLAPPLEPGKIGTTTGASSYYRNETLLPQRDRGEINTGIEFFDHAKEPRQSWRYDPGTRRVRQSPEYGFDMQFPGSGGTITVDEVRIFNGSGQRYNWKIVGKQEMYVPANAYRIHSPEVKYEDLLTPGHVNPEYMRYELRRVWVLEANIKDNYRHLYTKRHMYVDEDTWLMVMGDNYDARGGLWRTSMVNYYYAPEAQTWQAGAGLYHDLQARSHLAFNLVNEQPKGYLLNQGGLSSRDFGPEAARRAGR</sequence>
<name>A0A078MAR0_9PSED</name>
<feature type="chain" id="PRO_5007377874" description="Outer membrane lipoprotein-sorting protein" evidence="1">
    <location>
        <begin position="26"/>
        <end position="459"/>
    </location>
</feature>
<dbReference type="EMBL" id="LM997413">
    <property type="protein sequence ID" value="CEA02512.1"/>
    <property type="molecule type" value="Genomic_DNA"/>
</dbReference>
<reference evidence="2" key="1">
    <citation type="submission" date="2014-07" db="EMBL/GenBank/DDBJ databases">
        <authorList>
            <person name="Urmite Genomes Urmite Genomes"/>
        </authorList>
    </citation>
    <scope>NUCLEOTIDE SEQUENCE</scope>
    <source>
        <strain evidence="2">12M76_air</strain>
    </source>
</reference>
<dbReference type="InterPro" id="IPR010752">
    <property type="entry name" value="DUF1329"/>
</dbReference>
<proteinExistence type="predicted"/>
<protein>
    <recommendedName>
        <fullName evidence="3">Outer membrane lipoprotein-sorting protein</fullName>
    </recommendedName>
</protein>
<dbReference type="RefSeq" id="WP_044498405.1">
    <property type="nucleotide sequence ID" value="NZ_LK391969.1"/>
</dbReference>